<protein>
    <recommendedName>
        <fullName evidence="3 10">Autophagy-related protein 9</fullName>
    </recommendedName>
</protein>
<dbReference type="PANTHER" id="PTHR13038">
    <property type="entry name" value="APG9 AUTOPHAGY 9"/>
    <property type="match status" value="1"/>
</dbReference>
<proteinExistence type="inferred from homology"/>
<evidence type="ECO:0000256" key="6">
    <source>
        <dbReference type="ARBA" id="ARBA00022989"/>
    </source>
</evidence>
<dbReference type="GeneID" id="108560146"/>
<evidence type="ECO:0000256" key="2">
    <source>
        <dbReference type="ARBA" id="ARBA00006185"/>
    </source>
</evidence>
<dbReference type="InterPro" id="IPR007241">
    <property type="entry name" value="Autophagy-rel_prot_9"/>
</dbReference>
<dbReference type="RefSeq" id="XP_017773078.1">
    <property type="nucleotide sequence ID" value="XM_017917589.1"/>
</dbReference>
<keyword evidence="6 10" id="KW-1133">Transmembrane helix</keyword>
<keyword evidence="7 10" id="KW-0072">Autophagy</keyword>
<comment type="subcellular location">
    <subcellularLocation>
        <location evidence="1 10">Preautophagosomal structure membrane</location>
        <topology evidence="1 10">Multi-pass membrane protein</topology>
    </subcellularLocation>
</comment>
<evidence type="ECO:0000256" key="4">
    <source>
        <dbReference type="ARBA" id="ARBA00022448"/>
    </source>
</evidence>
<keyword evidence="8 10" id="KW-0445">Lipid transport</keyword>
<comment type="function">
    <text evidence="10">Phospholipid scramblase involved in autophagy. Cycles between the preautophagosomal structure/phagophore assembly site (PAS) and the cytoplasmic vesicle pool and supplies membrane for the growing autophagosome. Lipid scramblase activity plays a key role in preautophagosomal structure/phagophore assembly by distributing the phospholipids that arrive through ATG2 from the cytoplasmic to the luminal leaflet of the bilayer, thereby driving autophagosomal membrane expansion.</text>
</comment>
<evidence type="ECO:0000256" key="9">
    <source>
        <dbReference type="ARBA" id="ARBA00023136"/>
    </source>
</evidence>
<evidence type="ECO:0000256" key="11">
    <source>
        <dbReference type="SAM" id="MobiDB-lite"/>
    </source>
</evidence>
<name>A0ABM1MES8_NICVS</name>
<sequence length="645" mass="74198">MQNYASLHDADQEESGVLFHVAEPSRARWNHIEDLDSFFTRLYKYHQRHGFKCMLVAEILELVQFVFICGFTTFLIHCVDYPVLFKEKPPPSGNSTKIAISDIILSPQECSNDFGLTTYIGIIIGVVVWAWRLVCRVYHLVHFWDVKQFYNCALDISDDDLDNMTWHEVQTRIRAVQLEQQMCIHKKELTELDIYHRILRQKNYLIAMTNKKLIPPRVNVPIIGEVVYWSLGLRYNINLLLFCGPWAPFENSFHLKEEYRKPAARHELARKLSRYIYWFAIVNIIFSPLVLAWQILYAFFSYADLMRREPGSLGVRSWSLYGRMYLRHFNELDHELQARLSRANRPATKYLSSFSSPLATIIARPIVLMAGSIIAVLIGLTVYDEDVLYVEHIITGITLLGALVAAFRALIPDETAAYCPEALLSNVLAHTHYLPSNWKGQAHTSGVRRQFQQLFQYRIAGVLEELVSPLMTPYILWKHIYPKSLDIVDFFRNFTVSVVGVGDVCSFAQMDVKKHGNPEWHEVDNTKIPDQYTQAEDGKTELSLIHFTLTNPSWRPPPEDQQFVEEVQTSKSMNQPQSSVNYLGDLFDSSIRTGAARAEGPLTSGPSDMSLSTIYLHDLHHRQVGFRQQQPHAIETTPLLSTLSQ</sequence>
<evidence type="ECO:0000256" key="7">
    <source>
        <dbReference type="ARBA" id="ARBA00023006"/>
    </source>
</evidence>
<evidence type="ECO:0000313" key="13">
    <source>
        <dbReference type="RefSeq" id="XP_017773078.1"/>
    </source>
</evidence>
<evidence type="ECO:0000256" key="5">
    <source>
        <dbReference type="ARBA" id="ARBA00022692"/>
    </source>
</evidence>
<feature type="transmembrane region" description="Helical" evidence="10">
    <location>
        <begin position="53"/>
        <end position="76"/>
    </location>
</feature>
<feature type="transmembrane region" description="Helical" evidence="10">
    <location>
        <begin position="389"/>
        <end position="411"/>
    </location>
</feature>
<reference evidence="13" key="1">
    <citation type="submission" date="2025-08" db="UniProtKB">
        <authorList>
            <consortium name="RefSeq"/>
        </authorList>
    </citation>
    <scope>IDENTIFICATION</scope>
    <source>
        <tissue evidence="13">Whole Larva</tissue>
    </source>
</reference>
<comment type="similarity">
    <text evidence="2 10">Belongs to the ATG9 family.</text>
</comment>
<evidence type="ECO:0000256" key="8">
    <source>
        <dbReference type="ARBA" id="ARBA00023055"/>
    </source>
</evidence>
<evidence type="ECO:0000256" key="10">
    <source>
        <dbReference type="RuleBase" id="RU364027"/>
    </source>
</evidence>
<evidence type="ECO:0000256" key="1">
    <source>
        <dbReference type="ARBA" id="ARBA00004511"/>
    </source>
</evidence>
<keyword evidence="12" id="KW-1185">Reference proteome</keyword>
<evidence type="ECO:0000313" key="12">
    <source>
        <dbReference type="Proteomes" id="UP000695000"/>
    </source>
</evidence>
<feature type="transmembrane region" description="Helical" evidence="10">
    <location>
        <begin position="116"/>
        <end position="134"/>
    </location>
</feature>
<dbReference type="PANTHER" id="PTHR13038:SF10">
    <property type="entry name" value="AUTOPHAGY-RELATED PROTEIN 9"/>
    <property type="match status" value="1"/>
</dbReference>
<gene>
    <name evidence="13" type="primary">LOC108560146</name>
</gene>
<keyword evidence="5 10" id="KW-0812">Transmembrane</keyword>
<dbReference type="Proteomes" id="UP000695000">
    <property type="component" value="Unplaced"/>
</dbReference>
<organism evidence="12 13">
    <name type="scientific">Nicrophorus vespilloides</name>
    <name type="common">Boreal carrion beetle</name>
    <dbReference type="NCBI Taxonomy" id="110193"/>
    <lineage>
        <taxon>Eukaryota</taxon>
        <taxon>Metazoa</taxon>
        <taxon>Ecdysozoa</taxon>
        <taxon>Arthropoda</taxon>
        <taxon>Hexapoda</taxon>
        <taxon>Insecta</taxon>
        <taxon>Pterygota</taxon>
        <taxon>Neoptera</taxon>
        <taxon>Endopterygota</taxon>
        <taxon>Coleoptera</taxon>
        <taxon>Polyphaga</taxon>
        <taxon>Staphyliniformia</taxon>
        <taxon>Silphidae</taxon>
        <taxon>Nicrophorinae</taxon>
        <taxon>Nicrophorus</taxon>
    </lineage>
</organism>
<accession>A0ABM1MES8</accession>
<feature type="transmembrane region" description="Helical" evidence="10">
    <location>
        <begin position="275"/>
        <end position="300"/>
    </location>
</feature>
<feature type="region of interest" description="Disordered" evidence="11">
    <location>
        <begin position="626"/>
        <end position="645"/>
    </location>
</feature>
<evidence type="ECO:0000256" key="3">
    <source>
        <dbReference type="ARBA" id="ARBA00018074"/>
    </source>
</evidence>
<keyword evidence="9 10" id="KW-0472">Membrane</keyword>
<dbReference type="Pfam" id="PF04109">
    <property type="entry name" value="ATG9"/>
    <property type="match status" value="1"/>
</dbReference>
<keyword evidence="4 10" id="KW-0813">Transport</keyword>
<feature type="transmembrane region" description="Helical" evidence="10">
    <location>
        <begin position="361"/>
        <end position="382"/>
    </location>
</feature>